<dbReference type="InterPro" id="IPR006665">
    <property type="entry name" value="OmpA-like"/>
</dbReference>
<dbReference type="InterPro" id="IPR017733">
    <property type="entry name" value="OmpA-like_dom_proteobacteria"/>
</dbReference>
<dbReference type="InterPro" id="IPR017732">
    <property type="entry name" value="T4/T6SS_DotU"/>
</dbReference>
<dbReference type="NCBIfam" id="NF038228">
    <property type="entry name" value="IcmH_DotU_IVB"/>
    <property type="match status" value="1"/>
</dbReference>
<keyword evidence="1 2" id="KW-0472">Membrane</keyword>
<dbReference type="PANTHER" id="PTHR38033">
    <property type="entry name" value="MEMBRANE PROTEIN-RELATED"/>
    <property type="match status" value="1"/>
</dbReference>
<dbReference type="GO" id="GO:0016020">
    <property type="term" value="C:membrane"/>
    <property type="evidence" value="ECO:0007669"/>
    <property type="project" value="UniProtKB-UniRule"/>
</dbReference>
<dbReference type="NCBIfam" id="TIGR03350">
    <property type="entry name" value="type_VI_ompA"/>
    <property type="match status" value="1"/>
</dbReference>
<accession>A0AB33F951</accession>
<dbReference type="CDD" id="cd07185">
    <property type="entry name" value="OmpA_C-like"/>
    <property type="match status" value="1"/>
</dbReference>
<dbReference type="Pfam" id="PF09850">
    <property type="entry name" value="DotU"/>
    <property type="match status" value="1"/>
</dbReference>
<keyword evidence="2" id="KW-0812">Transmembrane</keyword>
<evidence type="ECO:0000259" key="3">
    <source>
        <dbReference type="PROSITE" id="PS51123"/>
    </source>
</evidence>
<dbReference type="NCBIfam" id="TIGR03349">
    <property type="entry name" value="IV_VI_DotU"/>
    <property type="match status" value="1"/>
</dbReference>
<dbReference type="Pfam" id="PF00691">
    <property type="entry name" value="OmpA"/>
    <property type="match status" value="1"/>
</dbReference>
<evidence type="ECO:0000313" key="5">
    <source>
        <dbReference type="Proteomes" id="UP000230560"/>
    </source>
</evidence>
<name>A0AB33F951_XANCI</name>
<dbReference type="PANTHER" id="PTHR38033:SF1">
    <property type="entry name" value="DOTU FAMILY TYPE IV_VI SECRETION SYSTEM PROTEIN"/>
    <property type="match status" value="1"/>
</dbReference>
<organism evidence="4 5">
    <name type="scientific">Xanthomonas citri pv. phaseoli var. fuscans</name>
    <dbReference type="NCBI Taxonomy" id="473423"/>
    <lineage>
        <taxon>Bacteria</taxon>
        <taxon>Pseudomonadati</taxon>
        <taxon>Pseudomonadota</taxon>
        <taxon>Gammaproteobacteria</taxon>
        <taxon>Lysobacterales</taxon>
        <taxon>Lysobacteraceae</taxon>
        <taxon>Xanthomonas</taxon>
    </lineage>
</organism>
<sequence length="426" mass="45794">MGDPELSMRRPVADLAPAYAAPLPAAEGTGVPSEDTDISELLGGSVNPLVQAATPLLLLAVQLRHSAQSPDVARLREQVMAQVRRFEHRARDGGAPVEAVTAARYVLCALLDEAVLNAPWGERSGWSQKTLLVTFHSESYGGAKFFQILERLCADVARHLDLIELMYLCLALGFVGRYQIEAGGIATLAAIQEDVYRRIRAARGPAPESLAPRWRGVEDRRRLGRYLPVWAAALLGLSVLVVAFVWLQARLNSLSAPISAQAAQWGLAPATPPDAAPVPPPPVRLKQLLSAQERAGLLRVDEQADGQTRVRLSSAAMFASGGVEVEPEQRGVIAQIAAAIEQLPGRVIVVGHTDDVPLRSLRFQDNYALSAGRAQALAQVLQAQLSTPGRVEAIGAGDSQPIAQPVQLPANRARNRRVEILFQPGE</sequence>
<dbReference type="Gene3D" id="3.30.1330.60">
    <property type="entry name" value="OmpA-like domain"/>
    <property type="match status" value="1"/>
</dbReference>
<keyword evidence="2" id="KW-1133">Transmembrane helix</keyword>
<dbReference type="AlphaFoldDB" id="A0AB33F951"/>
<dbReference type="RefSeq" id="WP_099802531.1">
    <property type="nucleotide sequence ID" value="NZ_CP020979.2"/>
</dbReference>
<feature type="domain" description="OmpA-like" evidence="3">
    <location>
        <begin position="305"/>
        <end position="426"/>
    </location>
</feature>
<protein>
    <recommendedName>
        <fullName evidence="3">OmpA-like domain-containing protein</fullName>
    </recommendedName>
</protein>
<proteinExistence type="predicted"/>
<dbReference type="Gene3D" id="1.25.40.590">
    <property type="entry name" value="Type IV / VI secretion system, DotU"/>
    <property type="match status" value="1"/>
</dbReference>
<dbReference type="PROSITE" id="PS51123">
    <property type="entry name" value="OMPA_2"/>
    <property type="match status" value="1"/>
</dbReference>
<dbReference type="EMBL" id="CP021015">
    <property type="protein sequence ID" value="ATS84872.1"/>
    <property type="molecule type" value="Genomic_DNA"/>
</dbReference>
<dbReference type="SUPFAM" id="SSF103088">
    <property type="entry name" value="OmpA-like"/>
    <property type="match status" value="1"/>
</dbReference>
<dbReference type="InterPro" id="IPR038522">
    <property type="entry name" value="T4/T6SS_DotU_sf"/>
</dbReference>
<gene>
    <name evidence="4" type="ORF">XcfCFBP6991P_13805</name>
</gene>
<evidence type="ECO:0000256" key="2">
    <source>
        <dbReference type="SAM" id="Phobius"/>
    </source>
</evidence>
<evidence type="ECO:0000313" key="4">
    <source>
        <dbReference type="EMBL" id="ATS84872.1"/>
    </source>
</evidence>
<dbReference type="InterPro" id="IPR036737">
    <property type="entry name" value="OmpA-like_sf"/>
</dbReference>
<reference evidence="4 5" key="1">
    <citation type="journal article" date="2017" name="BMC Genomics">
        <title>Xanthomonas adaptation to common bean is associated with horizontal transfers of genes encoding TAL effectors.</title>
        <authorList>
            <person name="Ruh M."/>
            <person name="Briand M."/>
            <person name="Bonneau S."/>
            <person name="Jacques M.A."/>
            <person name="Chen N.W.G."/>
        </authorList>
    </citation>
    <scope>NUCLEOTIDE SEQUENCE [LARGE SCALE GENOMIC DNA]</scope>
    <source>
        <strain evidence="4 5">CFBP6991</strain>
    </source>
</reference>
<dbReference type="Proteomes" id="UP000230560">
    <property type="component" value="Chromosome"/>
</dbReference>
<evidence type="ECO:0000256" key="1">
    <source>
        <dbReference type="PROSITE-ProRule" id="PRU00473"/>
    </source>
</evidence>
<feature type="transmembrane region" description="Helical" evidence="2">
    <location>
        <begin position="223"/>
        <end position="247"/>
    </location>
</feature>